<reference evidence="1 2" key="1">
    <citation type="submission" date="2021-08" db="EMBL/GenBank/DDBJ databases">
        <title>Draft genome sequence of Spirulina subsalsa with high tolerance to salinity and hype-accumulation of phycocyanin.</title>
        <authorList>
            <person name="Pei H."/>
            <person name="Jiang L."/>
        </authorList>
    </citation>
    <scope>NUCLEOTIDE SEQUENCE [LARGE SCALE GENOMIC DNA]</scope>
    <source>
        <strain evidence="1 2">FACHB-351</strain>
    </source>
</reference>
<accession>A0ABT3KZY3</accession>
<gene>
    <name evidence="1" type="ORF">K4A83_00750</name>
</gene>
<dbReference type="RefSeq" id="WP_265262462.1">
    <property type="nucleotide sequence ID" value="NZ_JAIHOM010000002.1"/>
</dbReference>
<keyword evidence="2" id="KW-1185">Reference proteome</keyword>
<name>A0ABT3KZY3_9CYAN</name>
<evidence type="ECO:0000313" key="1">
    <source>
        <dbReference type="EMBL" id="MCW6034807.1"/>
    </source>
</evidence>
<comment type="caution">
    <text evidence="1">The sequence shown here is derived from an EMBL/GenBank/DDBJ whole genome shotgun (WGS) entry which is preliminary data.</text>
</comment>
<sequence length="74" mass="8505">MAHFAIEANDAQATEAQGLGKEHGVWENLKQAIAKSSGFRRWQVQQQFGDAILERDLDQLVRRYLRETLDTLAY</sequence>
<dbReference type="EMBL" id="JAIHOM010000002">
    <property type="protein sequence ID" value="MCW6034807.1"/>
    <property type="molecule type" value="Genomic_DNA"/>
</dbReference>
<organism evidence="1 2">
    <name type="scientific">Spirulina subsalsa FACHB-351</name>
    <dbReference type="NCBI Taxonomy" id="234711"/>
    <lineage>
        <taxon>Bacteria</taxon>
        <taxon>Bacillati</taxon>
        <taxon>Cyanobacteriota</taxon>
        <taxon>Cyanophyceae</taxon>
        <taxon>Spirulinales</taxon>
        <taxon>Spirulinaceae</taxon>
        <taxon>Spirulina</taxon>
    </lineage>
</organism>
<proteinExistence type="predicted"/>
<protein>
    <submittedName>
        <fullName evidence="1">Uncharacterized protein</fullName>
    </submittedName>
</protein>
<evidence type="ECO:0000313" key="2">
    <source>
        <dbReference type="Proteomes" id="UP001526426"/>
    </source>
</evidence>
<dbReference type="Proteomes" id="UP001526426">
    <property type="component" value="Unassembled WGS sequence"/>
</dbReference>